<dbReference type="AlphaFoldDB" id="A0A9D3LSZ4"/>
<dbReference type="EMBL" id="JAFIRN010000015">
    <property type="protein sequence ID" value="KAG5834168.1"/>
    <property type="molecule type" value="Genomic_DNA"/>
</dbReference>
<proteinExistence type="predicted"/>
<sequence>MPQLIRGGKTDSGRPTVVAAHKLTDCIYLFIYYFFIFWPSLFSCFSRACHLSNPPSIQGIVVLIFPRPLKKFGIKFACLLVSLKRREREREKILFPVRVHAVSYSSPGFEVLERTAIPMFPCSPWGPRSFRLAAKSASTSSRRRWQEC</sequence>
<name>A0A9D3LSZ4_ANGAN</name>
<gene>
    <name evidence="1" type="ORF">ANANG_G00258580</name>
</gene>
<evidence type="ECO:0000313" key="1">
    <source>
        <dbReference type="EMBL" id="KAG5834168.1"/>
    </source>
</evidence>
<evidence type="ECO:0000313" key="2">
    <source>
        <dbReference type="Proteomes" id="UP001044222"/>
    </source>
</evidence>
<accession>A0A9D3LSZ4</accession>
<protein>
    <submittedName>
        <fullName evidence="1">Uncharacterized protein</fullName>
    </submittedName>
</protein>
<dbReference type="Proteomes" id="UP001044222">
    <property type="component" value="Chromosome 15"/>
</dbReference>
<keyword evidence="2" id="KW-1185">Reference proteome</keyword>
<reference evidence="1" key="1">
    <citation type="submission" date="2021-01" db="EMBL/GenBank/DDBJ databases">
        <title>A chromosome-scale assembly of European eel, Anguilla anguilla.</title>
        <authorList>
            <person name="Henkel C."/>
            <person name="Jong-Raadsen S.A."/>
            <person name="Dufour S."/>
            <person name="Weltzien F.-A."/>
            <person name="Palstra A.P."/>
            <person name="Pelster B."/>
            <person name="Spaink H.P."/>
            <person name="Van Den Thillart G.E."/>
            <person name="Jansen H."/>
            <person name="Zahm M."/>
            <person name="Klopp C."/>
            <person name="Cedric C."/>
            <person name="Louis A."/>
            <person name="Berthelot C."/>
            <person name="Parey E."/>
            <person name="Roest Crollius H."/>
            <person name="Montfort J."/>
            <person name="Robinson-Rechavi M."/>
            <person name="Bucao C."/>
            <person name="Bouchez O."/>
            <person name="Gislard M."/>
            <person name="Lluch J."/>
            <person name="Milhes M."/>
            <person name="Lampietro C."/>
            <person name="Lopez Roques C."/>
            <person name="Donnadieu C."/>
            <person name="Braasch I."/>
            <person name="Desvignes T."/>
            <person name="Postlethwait J."/>
            <person name="Bobe J."/>
            <person name="Guiguen Y."/>
            <person name="Dirks R."/>
        </authorList>
    </citation>
    <scope>NUCLEOTIDE SEQUENCE</scope>
    <source>
        <strain evidence="1">Tag_6206</strain>
        <tissue evidence="1">Liver</tissue>
    </source>
</reference>
<organism evidence="1 2">
    <name type="scientific">Anguilla anguilla</name>
    <name type="common">European freshwater eel</name>
    <name type="synonym">Muraena anguilla</name>
    <dbReference type="NCBI Taxonomy" id="7936"/>
    <lineage>
        <taxon>Eukaryota</taxon>
        <taxon>Metazoa</taxon>
        <taxon>Chordata</taxon>
        <taxon>Craniata</taxon>
        <taxon>Vertebrata</taxon>
        <taxon>Euteleostomi</taxon>
        <taxon>Actinopterygii</taxon>
        <taxon>Neopterygii</taxon>
        <taxon>Teleostei</taxon>
        <taxon>Anguilliformes</taxon>
        <taxon>Anguillidae</taxon>
        <taxon>Anguilla</taxon>
    </lineage>
</organism>
<comment type="caution">
    <text evidence="1">The sequence shown here is derived from an EMBL/GenBank/DDBJ whole genome shotgun (WGS) entry which is preliminary data.</text>
</comment>